<evidence type="ECO:0000313" key="2">
    <source>
        <dbReference type="WBParaSite" id="PS1159_v2.g7466.t1"/>
    </source>
</evidence>
<name>A0AC35GQP0_9BILA</name>
<dbReference type="Proteomes" id="UP000887580">
    <property type="component" value="Unplaced"/>
</dbReference>
<reference evidence="2" key="1">
    <citation type="submission" date="2022-11" db="UniProtKB">
        <authorList>
            <consortium name="WormBaseParasite"/>
        </authorList>
    </citation>
    <scope>IDENTIFICATION</scope>
</reference>
<accession>A0AC35GQP0</accession>
<evidence type="ECO:0000313" key="1">
    <source>
        <dbReference type="Proteomes" id="UP000887580"/>
    </source>
</evidence>
<sequence length="409" mass="46663">MGSQQSTPQLTLAEKRYRIGSPEKIKKRKIPQKPKKKISNGNDIIESGLSIPNSKIRSKSNSNYSLSRSNTIDSRGTSSRSSSDLNSLSLSVYSINGTNNNELLSRPQRILIENSWKRSRKSGADNVGTKIFLLVLTAQPDIKMIFGLEKIPQGRLKYDPRFRKHAVVFNRTFDYIVKNLNYTEKLVQHFQALGKKHVMFQGRGFLPQYWDTFAECMTQTAIEWEGGQRCRETMIAWRTLVSFIIKQMRQGFDEEKQNRRKFPSLAPPTPSTCITPTTNFSSVKQTISSSTSTSSACQFPSYSFECPTKLIKRAESHQQFLKPEEYFEMHKLSFQDLRINENDNFDDSHSECSFYTPPTTKKGISSSFSGLSLKDNSSESSDTELHSEEIWASPRRNFSLKALHLIDPS</sequence>
<dbReference type="WBParaSite" id="PS1159_v2.g7466.t1">
    <property type="protein sequence ID" value="PS1159_v2.g7466.t1"/>
    <property type="gene ID" value="PS1159_v2.g7466"/>
</dbReference>
<proteinExistence type="predicted"/>
<organism evidence="1 2">
    <name type="scientific">Panagrolaimus sp. PS1159</name>
    <dbReference type="NCBI Taxonomy" id="55785"/>
    <lineage>
        <taxon>Eukaryota</taxon>
        <taxon>Metazoa</taxon>
        <taxon>Ecdysozoa</taxon>
        <taxon>Nematoda</taxon>
        <taxon>Chromadorea</taxon>
        <taxon>Rhabditida</taxon>
        <taxon>Tylenchina</taxon>
        <taxon>Panagrolaimomorpha</taxon>
        <taxon>Panagrolaimoidea</taxon>
        <taxon>Panagrolaimidae</taxon>
        <taxon>Panagrolaimus</taxon>
    </lineage>
</organism>
<protein>
    <submittedName>
        <fullName evidence="2">Globin family profile domain-containing protein</fullName>
    </submittedName>
</protein>